<evidence type="ECO:0000313" key="1">
    <source>
        <dbReference type="EMBL" id="CAA9558742.1"/>
    </source>
</evidence>
<gene>
    <name evidence="1" type="ORF">AVDCRST_MAG18-895</name>
</gene>
<dbReference type="AlphaFoldDB" id="A0A6J4UWJ1"/>
<sequence length="144" mass="16407">MQWSAATKRLSHPILDDPRYAPARVNVADQRRDPDALFNWLGQLIRERKERPEFGWGRCQLIETENPAIFAHRGDWDGGGILVIHNLVGCHTTAVVSLGLDERLTEILSDGDYEPPLNGGQGLELVGYSYRWFRIRRDGQRILA</sequence>
<dbReference type="EC" id="5.4.99.16" evidence="1"/>
<dbReference type="InterPro" id="IPR013780">
    <property type="entry name" value="Glyco_hydro_b"/>
</dbReference>
<dbReference type="GO" id="GO:0047471">
    <property type="term" value="F:maltose alpha-D-glucosyltransferase activity"/>
    <property type="evidence" value="ECO:0007669"/>
    <property type="project" value="UniProtKB-EC"/>
</dbReference>
<dbReference type="SUPFAM" id="SSF51011">
    <property type="entry name" value="Glycosyl hydrolase domain"/>
    <property type="match status" value="1"/>
</dbReference>
<protein>
    <submittedName>
        <fullName evidence="1">Trehalose synthase</fullName>
        <ecNumber evidence="1">5.4.99.16</ecNumber>
    </submittedName>
</protein>
<dbReference type="Gene3D" id="2.60.40.1180">
    <property type="entry name" value="Golgi alpha-mannosidase II"/>
    <property type="match status" value="1"/>
</dbReference>
<accession>A0A6J4UWJ1</accession>
<reference evidence="1" key="1">
    <citation type="submission" date="2020-02" db="EMBL/GenBank/DDBJ databases">
        <authorList>
            <person name="Meier V. D."/>
        </authorList>
    </citation>
    <scope>NUCLEOTIDE SEQUENCE</scope>
    <source>
        <strain evidence="1">AVDCRST_MAG18</strain>
    </source>
</reference>
<proteinExistence type="predicted"/>
<dbReference type="EMBL" id="CADCWN010000063">
    <property type="protein sequence ID" value="CAA9558742.1"/>
    <property type="molecule type" value="Genomic_DNA"/>
</dbReference>
<dbReference type="Gene3D" id="3.20.20.80">
    <property type="entry name" value="Glycosidases"/>
    <property type="match status" value="1"/>
</dbReference>
<organism evidence="1">
    <name type="scientific">uncultured Thermomicrobiales bacterium</name>
    <dbReference type="NCBI Taxonomy" id="1645740"/>
    <lineage>
        <taxon>Bacteria</taxon>
        <taxon>Pseudomonadati</taxon>
        <taxon>Thermomicrobiota</taxon>
        <taxon>Thermomicrobia</taxon>
        <taxon>Thermomicrobiales</taxon>
        <taxon>environmental samples</taxon>
    </lineage>
</organism>
<name>A0A6J4UWJ1_9BACT</name>
<keyword evidence="1" id="KW-0413">Isomerase</keyword>